<dbReference type="Gene3D" id="1.10.1060.10">
    <property type="entry name" value="Alpha-helical ferredoxin"/>
    <property type="match status" value="1"/>
</dbReference>
<keyword evidence="2" id="KW-0285">Flavoprotein</keyword>
<comment type="catalytic activity">
    <reaction evidence="7">
        <text>5,6-dihydrothymine + NAD(+) = thymine + NADH + H(+)</text>
        <dbReference type="Rhea" id="RHEA:28791"/>
        <dbReference type="ChEBI" id="CHEBI:15378"/>
        <dbReference type="ChEBI" id="CHEBI:17821"/>
        <dbReference type="ChEBI" id="CHEBI:27468"/>
        <dbReference type="ChEBI" id="CHEBI:57540"/>
        <dbReference type="ChEBI" id="CHEBI:57945"/>
        <dbReference type="EC" id="1.3.1.1"/>
    </reaction>
</comment>
<evidence type="ECO:0000256" key="3">
    <source>
        <dbReference type="ARBA" id="ARBA00022643"/>
    </source>
</evidence>
<protein>
    <recommendedName>
        <fullName evidence="11">dihydrouracil dehydrogenase (NAD(+))</fullName>
        <ecNumber evidence="11">1.3.1.1</ecNumber>
    </recommendedName>
    <alternativeName>
        <fullName evidence="6">Dihydrothymine dehydrogenase</fullName>
    </alternativeName>
    <alternativeName>
        <fullName evidence="5">Dihydrouracil dehydrogenase</fullName>
    </alternativeName>
</protein>
<dbReference type="EMBL" id="JAUSVX010000004">
    <property type="protein sequence ID" value="MDQ0469755.1"/>
    <property type="molecule type" value="Genomic_DNA"/>
</dbReference>
<dbReference type="InterPro" id="IPR017896">
    <property type="entry name" value="4Fe4S_Fe-S-bd"/>
</dbReference>
<evidence type="ECO:0000313" key="14">
    <source>
        <dbReference type="Proteomes" id="UP001242480"/>
    </source>
</evidence>
<dbReference type="PROSITE" id="PS51379">
    <property type="entry name" value="4FE4S_FER_2"/>
    <property type="match status" value="1"/>
</dbReference>
<evidence type="ECO:0000313" key="13">
    <source>
        <dbReference type="EMBL" id="MDQ0469755.1"/>
    </source>
</evidence>
<keyword evidence="14" id="KW-1185">Reference proteome</keyword>
<dbReference type="GO" id="GO:0004355">
    <property type="term" value="F:glutamate synthase (NADPH) activity"/>
    <property type="evidence" value="ECO:0007669"/>
    <property type="project" value="UniProtKB-EC"/>
</dbReference>
<evidence type="ECO:0000256" key="5">
    <source>
        <dbReference type="ARBA" id="ARBA00030119"/>
    </source>
</evidence>
<comment type="caution">
    <text evidence="13">The sequence shown here is derived from an EMBL/GenBank/DDBJ whole genome shotgun (WGS) entry which is preliminary data.</text>
</comment>
<organism evidence="13 14">
    <name type="scientific">Labrys wisconsinensis</name>
    <dbReference type="NCBI Taxonomy" id="425677"/>
    <lineage>
        <taxon>Bacteria</taxon>
        <taxon>Pseudomonadati</taxon>
        <taxon>Pseudomonadota</taxon>
        <taxon>Alphaproteobacteria</taxon>
        <taxon>Hyphomicrobiales</taxon>
        <taxon>Xanthobacteraceae</taxon>
        <taxon>Labrys</taxon>
    </lineage>
</organism>
<comment type="subunit">
    <text evidence="10">Heterotetramer of 2 PreA and 2 PreT subunits.</text>
</comment>
<dbReference type="SUPFAM" id="SSF46548">
    <property type="entry name" value="alpha-helical ferredoxin"/>
    <property type="match status" value="1"/>
</dbReference>
<dbReference type="PANTHER" id="PTHR43073:SF2">
    <property type="entry name" value="DIHYDROPYRIMIDINE DEHYDROGENASE [NADP(+)]"/>
    <property type="match status" value="1"/>
</dbReference>
<evidence type="ECO:0000256" key="10">
    <source>
        <dbReference type="ARBA" id="ARBA00049714"/>
    </source>
</evidence>
<evidence type="ECO:0000256" key="4">
    <source>
        <dbReference type="ARBA" id="ARBA00023002"/>
    </source>
</evidence>
<reference evidence="13 14" key="1">
    <citation type="submission" date="2023-07" db="EMBL/GenBank/DDBJ databases">
        <title>Genomic Encyclopedia of Type Strains, Phase IV (KMG-IV): sequencing the most valuable type-strain genomes for metagenomic binning, comparative biology and taxonomic classification.</title>
        <authorList>
            <person name="Goeker M."/>
        </authorList>
    </citation>
    <scope>NUCLEOTIDE SEQUENCE [LARGE SCALE GENOMIC DNA]</scope>
    <source>
        <strain evidence="13 14">DSM 19619</strain>
    </source>
</reference>
<evidence type="ECO:0000256" key="9">
    <source>
        <dbReference type="ARBA" id="ARBA00049578"/>
    </source>
</evidence>
<dbReference type="InterPro" id="IPR009051">
    <property type="entry name" value="Helical_ferredxn"/>
</dbReference>
<proteinExistence type="predicted"/>
<keyword evidence="3" id="KW-0288">FMN</keyword>
<evidence type="ECO:0000256" key="2">
    <source>
        <dbReference type="ARBA" id="ARBA00022630"/>
    </source>
</evidence>
<dbReference type="EC" id="1.3.1.1" evidence="11"/>
<evidence type="ECO:0000256" key="6">
    <source>
        <dbReference type="ARBA" id="ARBA00032722"/>
    </source>
</evidence>
<comment type="cofactor">
    <cofactor evidence="1">
        <name>FMN</name>
        <dbReference type="ChEBI" id="CHEBI:58210"/>
    </cofactor>
</comment>
<keyword evidence="4 13" id="KW-0560">Oxidoreductase</keyword>
<evidence type="ECO:0000256" key="8">
    <source>
        <dbReference type="ARBA" id="ARBA00048792"/>
    </source>
</evidence>
<evidence type="ECO:0000259" key="12">
    <source>
        <dbReference type="PROSITE" id="PS51379"/>
    </source>
</evidence>
<comment type="catalytic activity">
    <reaction evidence="8">
        <text>5,6-dihydrouracil + NAD(+) = uracil + NADH + H(+)</text>
        <dbReference type="Rhea" id="RHEA:20189"/>
        <dbReference type="ChEBI" id="CHEBI:15378"/>
        <dbReference type="ChEBI" id="CHEBI:15901"/>
        <dbReference type="ChEBI" id="CHEBI:17568"/>
        <dbReference type="ChEBI" id="CHEBI:57540"/>
        <dbReference type="ChEBI" id="CHEBI:57945"/>
        <dbReference type="EC" id="1.3.1.1"/>
    </reaction>
</comment>
<sequence length="451" mass="47670">MSSPPDIAAGRLAADDYARNFSDLHPPLTRHEARVAAERCLFCYDAPCIKACPTGIDIPMFIRQIMTGNTVGAAKTILDANIMGGMCSRVCPTETLCEEACVREASEGRAVEIGQLQRYATDDLFAKGRQLYHRGPATGRRIAVVGAGPAGLACAHRLAALGHEVVVYEAREKGGGLNEYGIAAYKSTEDFAQREVDYITGIGGITVEYGQRLGRDITLAGLRQAFDAVFLAIGLGDTNDLGLEDGLDGVVDAVDYIAGLRQAADLAGLPVGRSIVVIGGGMTAIDIASQTRRLGAESVTIAYRRGEKQMNASDYEQELAQTDGVLIRHWLKPARLVGEAGRLVAVELEYTREEGGRLVGTGERLTLPCDQLFAAIGQSLLPADIDGVPLTMEKGRIKVDAERRTSVPGIWAGGDCVAGGKDLTVAAVEDGKQAALSIDRALKAATAVAAA</sequence>
<evidence type="ECO:0000256" key="11">
    <source>
        <dbReference type="ARBA" id="ARBA00049728"/>
    </source>
</evidence>
<evidence type="ECO:0000256" key="1">
    <source>
        <dbReference type="ARBA" id="ARBA00001917"/>
    </source>
</evidence>
<dbReference type="SUPFAM" id="SSF51971">
    <property type="entry name" value="Nucleotide-binding domain"/>
    <property type="match status" value="2"/>
</dbReference>
<comment type="function">
    <text evidence="9">Involved in pyrimidine base degradation. Catalyzes physiologically the reduction of uracil to 5,6-dihydrouracil (DHU) by using NADH as a specific cosubstrate. It also catalyzes the reverse reaction and the reduction of thymine to 5,6-dihydrothymine (DHT).</text>
</comment>
<dbReference type="PRINTS" id="PR00368">
    <property type="entry name" value="FADPNR"/>
</dbReference>
<dbReference type="Pfam" id="PF14691">
    <property type="entry name" value="Fer4_20"/>
    <property type="match status" value="1"/>
</dbReference>
<gene>
    <name evidence="13" type="ORF">QO011_002771</name>
</gene>
<dbReference type="InterPro" id="IPR028261">
    <property type="entry name" value="DPD_II"/>
</dbReference>
<accession>A0ABU0J825</accession>
<evidence type="ECO:0000256" key="7">
    <source>
        <dbReference type="ARBA" id="ARBA00047685"/>
    </source>
</evidence>
<dbReference type="GO" id="GO:0016040">
    <property type="term" value="F:glutamate synthase (NADH) activity"/>
    <property type="evidence" value="ECO:0007669"/>
    <property type="project" value="UniProtKB-EC"/>
</dbReference>
<dbReference type="PANTHER" id="PTHR43073">
    <property type="entry name" value="DIHYDROPYRIMIDINE DEHYDROGENASE [NADP(+)]"/>
    <property type="match status" value="1"/>
</dbReference>
<dbReference type="Pfam" id="PF07992">
    <property type="entry name" value="Pyr_redox_2"/>
    <property type="match status" value="1"/>
</dbReference>
<dbReference type="Proteomes" id="UP001242480">
    <property type="component" value="Unassembled WGS sequence"/>
</dbReference>
<dbReference type="InterPro" id="IPR023753">
    <property type="entry name" value="FAD/NAD-binding_dom"/>
</dbReference>
<feature type="domain" description="4Fe-4S ferredoxin-type" evidence="12">
    <location>
        <begin position="31"/>
        <end position="56"/>
    </location>
</feature>
<dbReference type="Gene3D" id="3.50.50.60">
    <property type="entry name" value="FAD/NAD(P)-binding domain"/>
    <property type="match status" value="2"/>
</dbReference>
<dbReference type="InterPro" id="IPR036188">
    <property type="entry name" value="FAD/NAD-bd_sf"/>
</dbReference>
<dbReference type="RefSeq" id="WP_307272769.1">
    <property type="nucleotide sequence ID" value="NZ_JAUSVX010000004.1"/>
</dbReference>
<dbReference type="PRINTS" id="PR00469">
    <property type="entry name" value="PNDRDTASEII"/>
</dbReference>
<name>A0ABU0J825_9HYPH</name>